<name>A0A409XKA9_PSICY</name>
<dbReference type="InParanoid" id="A0A409XKA9"/>
<dbReference type="AlphaFoldDB" id="A0A409XKA9"/>
<protein>
    <submittedName>
        <fullName evidence="3">Uncharacterized protein</fullName>
    </submittedName>
</protein>
<comment type="caution">
    <text evidence="3">The sequence shown here is derived from an EMBL/GenBank/DDBJ whole genome shotgun (WGS) entry which is preliminary data.</text>
</comment>
<evidence type="ECO:0000256" key="2">
    <source>
        <dbReference type="SAM" id="Phobius"/>
    </source>
</evidence>
<reference evidence="3 4" key="1">
    <citation type="journal article" date="2018" name="Evol. Lett.">
        <title>Horizontal gene cluster transfer increased hallucinogenic mushroom diversity.</title>
        <authorList>
            <person name="Reynolds H.T."/>
            <person name="Vijayakumar V."/>
            <person name="Gluck-Thaler E."/>
            <person name="Korotkin H.B."/>
            <person name="Matheny P.B."/>
            <person name="Slot J.C."/>
        </authorList>
    </citation>
    <scope>NUCLEOTIDE SEQUENCE [LARGE SCALE GENOMIC DNA]</scope>
    <source>
        <strain evidence="3 4">2631</strain>
    </source>
</reference>
<organism evidence="3 4">
    <name type="scientific">Psilocybe cyanescens</name>
    <dbReference type="NCBI Taxonomy" id="93625"/>
    <lineage>
        <taxon>Eukaryota</taxon>
        <taxon>Fungi</taxon>
        <taxon>Dikarya</taxon>
        <taxon>Basidiomycota</taxon>
        <taxon>Agaricomycotina</taxon>
        <taxon>Agaricomycetes</taxon>
        <taxon>Agaricomycetidae</taxon>
        <taxon>Agaricales</taxon>
        <taxon>Agaricineae</taxon>
        <taxon>Strophariaceae</taxon>
        <taxon>Psilocybe</taxon>
    </lineage>
</organism>
<evidence type="ECO:0000313" key="4">
    <source>
        <dbReference type="Proteomes" id="UP000283269"/>
    </source>
</evidence>
<gene>
    <name evidence="3" type="ORF">CVT25_000062</name>
</gene>
<keyword evidence="2" id="KW-0472">Membrane</keyword>
<dbReference type="Proteomes" id="UP000283269">
    <property type="component" value="Unassembled WGS sequence"/>
</dbReference>
<keyword evidence="4" id="KW-1185">Reference proteome</keyword>
<feature type="transmembrane region" description="Helical" evidence="2">
    <location>
        <begin position="327"/>
        <end position="348"/>
    </location>
</feature>
<feature type="non-terminal residue" evidence="3">
    <location>
        <position position="596"/>
    </location>
</feature>
<accession>A0A409XKA9</accession>
<proteinExistence type="predicted"/>
<evidence type="ECO:0000256" key="1">
    <source>
        <dbReference type="SAM" id="MobiDB-lite"/>
    </source>
</evidence>
<keyword evidence="2" id="KW-0812">Transmembrane</keyword>
<feature type="compositionally biased region" description="Basic and acidic residues" evidence="1">
    <location>
        <begin position="29"/>
        <end position="40"/>
    </location>
</feature>
<feature type="region of interest" description="Disordered" evidence="1">
    <location>
        <begin position="1"/>
        <end position="41"/>
    </location>
</feature>
<sequence length="596" mass="65385">MTDVTSLSGTVPEPREEHDDQDVIVDQSEGEHGHDSDGRVRGITVDDAGQCNESNNNVELEEDEMEEQRGDGVLIHVPASVLSRRNSYVLGSFPWHTDIVICPHLFTDVIPEDDWARPLAIKLDRYYGLLEESQLQEMVDLRAQVQAAPSNPACDPDRAVSNKLCSLLTAYRVLDVYVAVKGYRKNRDIVLHEKLRVEKRPTKYWDKLRNWHQILIDARNSLNSVSHIIASPQPRPRENDNVFVSLSNSMKHIRQAGHGIKILENFILAALYVAVLMDDNEDSIDIPNDEKMFDVMVAGLASGANPSRSANADSVVSGKGRYMRTPLTLAAMSTPLFLFLLVVLSNIACDKKDLIMTCKAISNNFEPALREVIMGIWSIVFDVASWKSQPGPALLNFLNGLDLDNGADQGWYHGYQGEGKICSLISSGIVDDTVPETWSAEIVAEVKKRRAITNAPDDADVSVASDEVGGNVHADNPTDDLERPVNKGFTSGGPPTANTLTAGVTQQTTTAAITEQTSAPSVNNADSAYTVIPRTTSATGGMTVKSKVRSQTRSNRKNKRARVTPLDLDIPYRYATELPESIDAPTVDVLPEASLS</sequence>
<dbReference type="EMBL" id="NHYD01001431">
    <property type="protein sequence ID" value="PPQ91184.1"/>
    <property type="molecule type" value="Genomic_DNA"/>
</dbReference>
<evidence type="ECO:0000313" key="3">
    <source>
        <dbReference type="EMBL" id="PPQ91184.1"/>
    </source>
</evidence>
<keyword evidence="2" id="KW-1133">Transmembrane helix</keyword>